<protein>
    <recommendedName>
        <fullName evidence="5">5-methyltetrahydropteroyltriglutamate--homocysteine S-methyltransferase</fullName>
        <ecNumber evidence="5">2.1.1.14</ecNumber>
    </recommendedName>
</protein>
<evidence type="ECO:0000256" key="7">
    <source>
        <dbReference type="ARBA" id="ARBA00022605"/>
    </source>
</evidence>
<keyword evidence="8" id="KW-0808">Transferase</keyword>
<dbReference type="GO" id="GO:0003871">
    <property type="term" value="F:5-methyltetrahydropteroyltriglutamate-homocysteine S-methyltransferase activity"/>
    <property type="evidence" value="ECO:0007669"/>
    <property type="project" value="UniProtKB-EC"/>
</dbReference>
<keyword evidence="10" id="KW-0677">Repeat</keyword>
<keyword evidence="11" id="KW-0862">Zinc</keyword>
<evidence type="ECO:0000256" key="2">
    <source>
        <dbReference type="ARBA" id="ARBA00002777"/>
    </source>
</evidence>
<evidence type="ECO:0000256" key="4">
    <source>
        <dbReference type="ARBA" id="ARBA00009553"/>
    </source>
</evidence>
<dbReference type="UniPathway" id="UPA00051">
    <property type="reaction ID" value="UER00082"/>
</dbReference>
<proteinExistence type="inferred from homology"/>
<evidence type="ECO:0000256" key="8">
    <source>
        <dbReference type="ARBA" id="ARBA00022679"/>
    </source>
</evidence>
<dbReference type="NCBIfam" id="NF003556">
    <property type="entry name" value="PRK05222.1"/>
    <property type="match status" value="1"/>
</dbReference>
<dbReference type="GO" id="GO:0032259">
    <property type="term" value="P:methylation"/>
    <property type="evidence" value="ECO:0007669"/>
    <property type="project" value="UniProtKB-KW"/>
</dbReference>
<keyword evidence="7" id="KW-0028">Amino-acid biosynthesis</keyword>
<evidence type="ECO:0000256" key="5">
    <source>
        <dbReference type="ARBA" id="ARBA00012034"/>
    </source>
</evidence>
<feature type="domain" description="Cobalamin-independent methionine synthase MetE N-terminal" evidence="14">
    <location>
        <begin position="6"/>
        <end position="293"/>
    </location>
</feature>
<dbReference type="PANTHER" id="PTHR30519">
    <property type="entry name" value="5-METHYLTETRAHYDROPTEROYLTRIGLUTAMATE--HOMOCYSTEINE METHYLTRANSFERASE"/>
    <property type="match status" value="1"/>
</dbReference>
<dbReference type="CDD" id="cd03311">
    <property type="entry name" value="CIMS_C_terminal_like"/>
    <property type="match status" value="1"/>
</dbReference>
<dbReference type="Pfam" id="PF01717">
    <property type="entry name" value="Meth_synt_2"/>
    <property type="match status" value="1"/>
</dbReference>
<keyword evidence="6 15" id="KW-0489">Methyltransferase</keyword>
<dbReference type="SUPFAM" id="SSF51726">
    <property type="entry name" value="UROD/MetE-like"/>
    <property type="match status" value="2"/>
</dbReference>
<comment type="pathway">
    <text evidence="3">Amino-acid biosynthesis; L-methionine biosynthesis via de novo pathway; L-methionine from L-homocysteine (MetE route): step 1/1.</text>
</comment>
<comment type="similarity">
    <text evidence="4">Belongs to the vitamin-B12 independent methionine synthase family.</text>
</comment>
<feature type="domain" description="Cobalamin-independent methionine synthase MetE C-terminal/archaeal" evidence="13">
    <location>
        <begin position="387"/>
        <end position="708"/>
    </location>
</feature>
<keyword evidence="9" id="KW-0479">Metal-binding</keyword>
<evidence type="ECO:0000256" key="1">
    <source>
        <dbReference type="ARBA" id="ARBA00001947"/>
    </source>
</evidence>
<evidence type="ECO:0000259" key="14">
    <source>
        <dbReference type="Pfam" id="PF08267"/>
    </source>
</evidence>
<dbReference type="RefSeq" id="WP_239160429.1">
    <property type="nucleotide sequence ID" value="NZ_BOPH01000068.1"/>
</dbReference>
<evidence type="ECO:0000313" key="16">
    <source>
        <dbReference type="Proteomes" id="UP000635606"/>
    </source>
</evidence>
<name>A0A8J3ZVM2_9ACTN</name>
<evidence type="ECO:0000256" key="9">
    <source>
        <dbReference type="ARBA" id="ARBA00022723"/>
    </source>
</evidence>
<keyword evidence="12" id="KW-0486">Methionine biosynthesis</keyword>
<evidence type="ECO:0000256" key="11">
    <source>
        <dbReference type="ARBA" id="ARBA00022833"/>
    </source>
</evidence>
<dbReference type="InterPro" id="IPR013215">
    <property type="entry name" value="Cbl-indep_Met_Synth_N"/>
</dbReference>
<gene>
    <name evidence="15" type="primary">metE_1</name>
    <name evidence="15" type="ORF">Voc01_047040</name>
</gene>
<evidence type="ECO:0000256" key="3">
    <source>
        <dbReference type="ARBA" id="ARBA00004681"/>
    </source>
</evidence>
<dbReference type="Gene3D" id="3.20.20.210">
    <property type="match status" value="2"/>
</dbReference>
<dbReference type="AlphaFoldDB" id="A0A8J3ZVM2"/>
<organism evidence="15 16">
    <name type="scientific">Virgisporangium ochraceum</name>
    <dbReference type="NCBI Taxonomy" id="65505"/>
    <lineage>
        <taxon>Bacteria</taxon>
        <taxon>Bacillati</taxon>
        <taxon>Actinomycetota</taxon>
        <taxon>Actinomycetes</taxon>
        <taxon>Micromonosporales</taxon>
        <taxon>Micromonosporaceae</taxon>
        <taxon>Virgisporangium</taxon>
    </lineage>
</organism>
<evidence type="ECO:0000256" key="6">
    <source>
        <dbReference type="ARBA" id="ARBA00022603"/>
    </source>
</evidence>
<sequence>MPFPASTVLGYPRIGPHRELKRALEAYWDGRAGRADLDRVGADLRARTWHTLAGRGLSGLPSNTFSEYDQVLDTAVLLGAVPERFRKEKDPYFAMARGTAETPPLRMTKWFDTNYHYIVPELPPAFRLDATKPLRELREARALGYDTRPVFVGPVTFLLLADDPDLSRLPEVLDEYAKLLGILAAERVEWVQFDEPAFVTDAVTEAHVAAAYDRLAAVAERPSLFVATYFGDPGATLPALAATGVEAIGLDLVRGPVPSVPLTGKTVVAGVVSGRDVWRTDRGAALAALYAVRDLGASVAVGTSCSLTHVPYDLDLEPDLDAALRARLAFADQKVTEVVDLAAAFAGGEAAGEVPAPVVDRVSAPPARRGPYAARRAAQAGLGLPPLPTTTIGSFPQTGDLRSLRARLASGELSDAEYRRHIEAEIERVIRLQERLGLDVLVHGEPERNDMVQYFAEHLDGFAVTRHGWVQSYGSRCTRPPILHGDVRRPEPITVRWTSHARSLTDRPVKGMLTGPVTIVAWSFVRADLPLRAVVHQVAGAIREEVADLAATGVSIIQVDEPALRELLPLRRSAQAEYLSWAVDAYRRATSSAPDGVQIHTHLCYSDANEILSAIDGLDADVTTIESARSHGRILGSLTDGFSRGLGPGVYDIHSPRVPSVEEVSSSLAAVLKTLPADRVWVNPDCGLKTRTYDQVEAALANLVTAAHRARA</sequence>
<evidence type="ECO:0000256" key="12">
    <source>
        <dbReference type="ARBA" id="ARBA00023167"/>
    </source>
</evidence>
<accession>A0A8J3ZVM2</accession>
<dbReference type="Proteomes" id="UP000635606">
    <property type="component" value="Unassembled WGS sequence"/>
</dbReference>
<keyword evidence="16" id="KW-1185">Reference proteome</keyword>
<evidence type="ECO:0000313" key="15">
    <source>
        <dbReference type="EMBL" id="GIJ69787.1"/>
    </source>
</evidence>
<dbReference type="GO" id="GO:0009086">
    <property type="term" value="P:methionine biosynthetic process"/>
    <property type="evidence" value="ECO:0007669"/>
    <property type="project" value="UniProtKB-KW"/>
</dbReference>
<comment type="function">
    <text evidence="2">Catalyzes the transfer of a methyl group from 5-methyltetrahydrofolate to homocysteine resulting in methionine formation.</text>
</comment>
<dbReference type="InterPro" id="IPR002629">
    <property type="entry name" value="Met_Synth_C/arc"/>
</dbReference>
<reference evidence="15" key="1">
    <citation type="submission" date="2021-01" db="EMBL/GenBank/DDBJ databases">
        <title>Whole genome shotgun sequence of Virgisporangium ochraceum NBRC 16418.</title>
        <authorList>
            <person name="Komaki H."/>
            <person name="Tamura T."/>
        </authorList>
    </citation>
    <scope>NUCLEOTIDE SEQUENCE</scope>
    <source>
        <strain evidence="15">NBRC 16418</strain>
    </source>
</reference>
<evidence type="ECO:0000256" key="10">
    <source>
        <dbReference type="ARBA" id="ARBA00022737"/>
    </source>
</evidence>
<comment type="caution">
    <text evidence="15">The sequence shown here is derived from an EMBL/GenBank/DDBJ whole genome shotgun (WGS) entry which is preliminary data.</text>
</comment>
<dbReference type="EC" id="2.1.1.14" evidence="5"/>
<dbReference type="Pfam" id="PF08267">
    <property type="entry name" value="Meth_synt_1"/>
    <property type="match status" value="1"/>
</dbReference>
<dbReference type="GO" id="GO:0008270">
    <property type="term" value="F:zinc ion binding"/>
    <property type="evidence" value="ECO:0007669"/>
    <property type="project" value="InterPro"/>
</dbReference>
<dbReference type="CDD" id="cd03312">
    <property type="entry name" value="CIMS_N_terminal_like"/>
    <property type="match status" value="1"/>
</dbReference>
<comment type="cofactor">
    <cofactor evidence="1">
        <name>Zn(2+)</name>
        <dbReference type="ChEBI" id="CHEBI:29105"/>
    </cofactor>
</comment>
<evidence type="ECO:0000259" key="13">
    <source>
        <dbReference type="Pfam" id="PF01717"/>
    </source>
</evidence>
<dbReference type="InterPro" id="IPR038071">
    <property type="entry name" value="UROD/MetE-like_sf"/>
</dbReference>
<dbReference type="EMBL" id="BOPH01000068">
    <property type="protein sequence ID" value="GIJ69787.1"/>
    <property type="molecule type" value="Genomic_DNA"/>
</dbReference>